<name>A0A4P6HNL4_9BACT</name>
<dbReference type="PANTHER" id="PTHR11102:SF160">
    <property type="entry name" value="ERAD-ASSOCIATED E3 UBIQUITIN-PROTEIN LIGASE COMPONENT HRD3"/>
    <property type="match status" value="1"/>
</dbReference>
<accession>A0A4P6HNL4</accession>
<reference evidence="2 3" key="1">
    <citation type="submission" date="2018-02" db="EMBL/GenBank/DDBJ databases">
        <title>Genome sequence of Desulfovibrio carbinolicus DSM 3852.</title>
        <authorList>
            <person name="Wilbanks E."/>
            <person name="Skennerton C.T."/>
            <person name="Orphan V.J."/>
        </authorList>
    </citation>
    <scope>NUCLEOTIDE SEQUENCE [LARGE SCALE GENOMIC DNA]</scope>
    <source>
        <strain evidence="2 3">DSM 3852</strain>
    </source>
</reference>
<evidence type="ECO:0000313" key="3">
    <source>
        <dbReference type="Proteomes" id="UP000293296"/>
    </source>
</evidence>
<feature type="signal peptide" evidence="1">
    <location>
        <begin position="1"/>
        <end position="37"/>
    </location>
</feature>
<sequence>MPNSRGTSRPGRRGLRLWGVLTLLALLWAAPACPSLAAATADFQDNPLELAADPIPGQMERAENGDPKAQCDVGIAYLNGRHVAQDYRLGLHWLTKSSDAGFAYARFVLADVYNRGYAGVPVNEELAYYYASLAAASSTLPDRVRDRAVKLRDTAAKRLSAAQITGMQAKAALAPLDAAVGN</sequence>
<dbReference type="SMART" id="SM00671">
    <property type="entry name" value="SEL1"/>
    <property type="match status" value="2"/>
</dbReference>
<keyword evidence="1" id="KW-0732">Signal</keyword>
<proteinExistence type="predicted"/>
<dbReference type="Gene3D" id="1.25.40.10">
    <property type="entry name" value="Tetratricopeptide repeat domain"/>
    <property type="match status" value="1"/>
</dbReference>
<dbReference type="Proteomes" id="UP000293296">
    <property type="component" value="Chromosome"/>
</dbReference>
<dbReference type="InterPro" id="IPR011990">
    <property type="entry name" value="TPR-like_helical_dom_sf"/>
</dbReference>
<organism evidence="2 3">
    <name type="scientific">Solidesulfovibrio carbinolicus</name>
    <dbReference type="NCBI Taxonomy" id="296842"/>
    <lineage>
        <taxon>Bacteria</taxon>
        <taxon>Pseudomonadati</taxon>
        <taxon>Thermodesulfobacteriota</taxon>
        <taxon>Desulfovibrionia</taxon>
        <taxon>Desulfovibrionales</taxon>
        <taxon>Desulfovibrionaceae</taxon>
        <taxon>Solidesulfovibrio</taxon>
    </lineage>
</organism>
<dbReference type="InterPro" id="IPR050767">
    <property type="entry name" value="Sel1_AlgK"/>
</dbReference>
<feature type="chain" id="PRO_5020247658" evidence="1">
    <location>
        <begin position="38"/>
        <end position="182"/>
    </location>
</feature>
<protein>
    <submittedName>
        <fullName evidence="2">Sel1 repeat family protein</fullName>
    </submittedName>
</protein>
<evidence type="ECO:0000256" key="1">
    <source>
        <dbReference type="SAM" id="SignalP"/>
    </source>
</evidence>
<gene>
    <name evidence="2" type="ORF">C3Y92_10485</name>
</gene>
<keyword evidence="3" id="KW-1185">Reference proteome</keyword>
<dbReference type="PANTHER" id="PTHR11102">
    <property type="entry name" value="SEL-1-LIKE PROTEIN"/>
    <property type="match status" value="1"/>
</dbReference>
<dbReference type="InterPro" id="IPR006597">
    <property type="entry name" value="Sel1-like"/>
</dbReference>
<dbReference type="AlphaFoldDB" id="A0A4P6HNL4"/>
<dbReference type="EMBL" id="CP026538">
    <property type="protein sequence ID" value="QAZ67630.1"/>
    <property type="molecule type" value="Genomic_DNA"/>
</dbReference>
<evidence type="ECO:0000313" key="2">
    <source>
        <dbReference type="EMBL" id="QAZ67630.1"/>
    </source>
</evidence>
<dbReference type="SUPFAM" id="SSF81901">
    <property type="entry name" value="HCP-like"/>
    <property type="match status" value="1"/>
</dbReference>
<dbReference type="OrthoDB" id="7056571at2"/>
<dbReference type="RefSeq" id="WP_129352378.1">
    <property type="nucleotide sequence ID" value="NZ_CP026538.1"/>
</dbReference>
<dbReference type="Pfam" id="PF08238">
    <property type="entry name" value="Sel1"/>
    <property type="match status" value="2"/>
</dbReference>
<dbReference type="KEGG" id="dcb:C3Y92_10485"/>